<comment type="similarity">
    <text evidence="2">Belongs to the thioredoxin family. DsbA subfamily.</text>
</comment>
<keyword evidence="4 7" id="KW-0574">Periplasm</keyword>
<keyword evidence="12" id="KW-1185">Reference proteome</keyword>
<dbReference type="InterPro" id="IPR036249">
    <property type="entry name" value="Thioredoxin-like_sf"/>
</dbReference>
<dbReference type="Gene3D" id="3.40.30.10">
    <property type="entry name" value="Glutaredoxin"/>
    <property type="match status" value="1"/>
</dbReference>
<dbReference type="GO" id="GO:0015036">
    <property type="term" value="F:disulfide oxidoreductase activity"/>
    <property type="evidence" value="ECO:0007669"/>
    <property type="project" value="UniProtKB-ARBA"/>
</dbReference>
<evidence type="ECO:0000256" key="9">
    <source>
        <dbReference type="SAM" id="SignalP"/>
    </source>
</evidence>
<evidence type="ECO:0000256" key="4">
    <source>
        <dbReference type="ARBA" id="ARBA00022764"/>
    </source>
</evidence>
<keyword evidence="3 9" id="KW-0732">Signal</keyword>
<evidence type="ECO:0000256" key="5">
    <source>
        <dbReference type="ARBA" id="ARBA00023157"/>
    </source>
</evidence>
<keyword evidence="6" id="KW-0676">Redox-active center</keyword>
<organism evidence="11 12">
    <name type="scientific">Alitibacter langaaensis DSM 22999</name>
    <dbReference type="NCBI Taxonomy" id="1122935"/>
    <lineage>
        <taxon>Bacteria</taxon>
        <taxon>Pseudomonadati</taxon>
        <taxon>Pseudomonadota</taxon>
        <taxon>Gammaproteobacteria</taxon>
        <taxon>Pasteurellales</taxon>
        <taxon>Pasteurellaceae</taxon>
        <taxon>Alitibacter</taxon>
    </lineage>
</organism>
<feature type="signal peptide" evidence="9">
    <location>
        <begin position="1"/>
        <end position="22"/>
    </location>
</feature>
<dbReference type="InterPro" id="IPR017937">
    <property type="entry name" value="Thioredoxin_CS"/>
</dbReference>
<evidence type="ECO:0000256" key="2">
    <source>
        <dbReference type="ARBA" id="ARBA00005791"/>
    </source>
</evidence>
<reference evidence="11 12" key="1">
    <citation type="submission" date="2018-05" db="EMBL/GenBank/DDBJ databases">
        <title>Genomic Encyclopedia of Type Strains, Phase IV (KMG-IV): sequencing the most valuable type-strain genomes for metagenomic binning, comparative biology and taxonomic classification.</title>
        <authorList>
            <person name="Goeker M."/>
        </authorList>
    </citation>
    <scope>NUCLEOTIDE SEQUENCE [LARGE SCALE GENOMIC DNA]</scope>
    <source>
        <strain evidence="11 12">DSM 22999</strain>
    </source>
</reference>
<feature type="disulfide bond" description="Redox-active" evidence="8">
    <location>
        <begin position="52"/>
        <end position="55"/>
    </location>
</feature>
<evidence type="ECO:0000313" key="12">
    <source>
        <dbReference type="Proteomes" id="UP000245909"/>
    </source>
</evidence>
<dbReference type="InterPro" id="IPR023205">
    <property type="entry name" value="DsbA/DsbL"/>
</dbReference>
<dbReference type="GO" id="GO:0042597">
    <property type="term" value="C:periplasmic space"/>
    <property type="evidence" value="ECO:0007669"/>
    <property type="project" value="UniProtKB-SubCell"/>
</dbReference>
<feature type="domain" description="Thioredoxin" evidence="10">
    <location>
        <begin position="9"/>
        <end position="201"/>
    </location>
</feature>
<evidence type="ECO:0000256" key="3">
    <source>
        <dbReference type="ARBA" id="ARBA00022729"/>
    </source>
</evidence>
<dbReference type="InterPro" id="IPR050824">
    <property type="entry name" value="Thiol_disulfide_DsbA"/>
</dbReference>
<feature type="chain" id="PRO_5015656706" description="Thiol:disulfide interchange protein" evidence="9">
    <location>
        <begin position="23"/>
        <end position="205"/>
    </location>
</feature>
<dbReference type="InterPro" id="IPR013766">
    <property type="entry name" value="Thioredoxin_domain"/>
</dbReference>
<dbReference type="PANTHER" id="PTHR35891">
    <property type="entry name" value="THIOL:DISULFIDE INTERCHANGE PROTEIN DSBA"/>
    <property type="match status" value="1"/>
</dbReference>
<dbReference type="Proteomes" id="UP000245909">
    <property type="component" value="Unassembled WGS sequence"/>
</dbReference>
<dbReference type="RefSeq" id="WP_116631838.1">
    <property type="nucleotide sequence ID" value="NZ_QENU01000006.1"/>
</dbReference>
<evidence type="ECO:0000259" key="10">
    <source>
        <dbReference type="PROSITE" id="PS51352"/>
    </source>
</evidence>
<dbReference type="NCBIfam" id="NF047695">
    <property type="entry name" value="ThlDiSintDsbAHaem"/>
    <property type="match status" value="1"/>
</dbReference>
<dbReference type="PROSITE" id="PS00194">
    <property type="entry name" value="THIOREDOXIN_1"/>
    <property type="match status" value="1"/>
</dbReference>
<evidence type="ECO:0000256" key="7">
    <source>
        <dbReference type="PIRNR" id="PIRNR001488"/>
    </source>
</evidence>
<dbReference type="InterPro" id="IPR001853">
    <property type="entry name" value="DSBA-like_thioredoxin_dom"/>
</dbReference>
<evidence type="ECO:0000256" key="6">
    <source>
        <dbReference type="ARBA" id="ARBA00023284"/>
    </source>
</evidence>
<dbReference type="PROSITE" id="PS51352">
    <property type="entry name" value="THIOREDOXIN_2"/>
    <property type="match status" value="1"/>
</dbReference>
<dbReference type="PIRSF" id="PIRSF001488">
    <property type="entry name" value="Tdi_protein"/>
    <property type="match status" value="1"/>
</dbReference>
<gene>
    <name evidence="11" type="ORF">C8D76_10692</name>
</gene>
<accession>A0A2U0T6M8</accession>
<dbReference type="AlphaFoldDB" id="A0A2U0T6M8"/>
<dbReference type="CDD" id="cd03019">
    <property type="entry name" value="DsbA_DsbA"/>
    <property type="match status" value="1"/>
</dbReference>
<evidence type="ECO:0000256" key="8">
    <source>
        <dbReference type="PIRSR" id="PIRSR001488-1"/>
    </source>
</evidence>
<evidence type="ECO:0000256" key="1">
    <source>
        <dbReference type="ARBA" id="ARBA00004418"/>
    </source>
</evidence>
<dbReference type="OrthoDB" id="9784896at2"/>
<keyword evidence="5 7" id="KW-1015">Disulfide bond</keyword>
<dbReference type="Pfam" id="PF01323">
    <property type="entry name" value="DSBA"/>
    <property type="match status" value="1"/>
</dbReference>
<protein>
    <recommendedName>
        <fullName evidence="7">Thiol:disulfide interchange protein</fullName>
    </recommendedName>
</protein>
<sequence>MKKFLFSLVAVAAAITGFNAQAAELKDGEQYITLSQERSAQPEVIEFFSFYCPHCYNFEMQYKIPAKVKADLPKDATFKQYHVDFLGLQGANLTRAWALAMALGVEDKVKPALFEAAQANAFKSMDDIRQKFIDNGVTAEQFDGGISSFAVTALTKKQQNLVELFQVHGVPDFYVNNKFRVNPEGLSHDDFVGDYVKTVIELLKK</sequence>
<proteinExistence type="inferred from homology"/>
<dbReference type="PANTHER" id="PTHR35891:SF2">
    <property type="entry name" value="THIOL:DISULFIDE INTERCHANGE PROTEIN DSBA"/>
    <property type="match status" value="1"/>
</dbReference>
<evidence type="ECO:0000313" key="11">
    <source>
        <dbReference type="EMBL" id="PVX39270.1"/>
    </source>
</evidence>
<comment type="subcellular location">
    <subcellularLocation>
        <location evidence="1 7">Periplasm</location>
    </subcellularLocation>
</comment>
<name>A0A2U0T6M8_9PAST</name>
<comment type="caution">
    <text evidence="11">The sequence shown here is derived from an EMBL/GenBank/DDBJ whole genome shotgun (WGS) entry which is preliminary data.</text>
</comment>
<dbReference type="SUPFAM" id="SSF52833">
    <property type="entry name" value="Thioredoxin-like"/>
    <property type="match status" value="1"/>
</dbReference>
<dbReference type="EMBL" id="QENU01000006">
    <property type="protein sequence ID" value="PVX39270.1"/>
    <property type="molecule type" value="Genomic_DNA"/>
</dbReference>